<gene>
    <name evidence="1" type="ORF">B296_00006312</name>
</gene>
<comment type="caution">
    <text evidence="1">The sequence shown here is derived from an EMBL/GenBank/DDBJ whole genome shotgun (WGS) entry which is preliminary data.</text>
</comment>
<dbReference type="Proteomes" id="UP000287651">
    <property type="component" value="Unassembled WGS sequence"/>
</dbReference>
<dbReference type="EMBL" id="AMZH03006464">
    <property type="protein sequence ID" value="RRT63772.1"/>
    <property type="molecule type" value="Genomic_DNA"/>
</dbReference>
<accession>A0A426ZIG6</accession>
<evidence type="ECO:0000313" key="2">
    <source>
        <dbReference type="Proteomes" id="UP000287651"/>
    </source>
</evidence>
<proteinExistence type="predicted"/>
<protein>
    <submittedName>
        <fullName evidence="1">Uncharacterized protein</fullName>
    </submittedName>
</protein>
<organism evidence="1 2">
    <name type="scientific">Ensete ventricosum</name>
    <name type="common">Abyssinian banana</name>
    <name type="synonym">Musa ensete</name>
    <dbReference type="NCBI Taxonomy" id="4639"/>
    <lineage>
        <taxon>Eukaryota</taxon>
        <taxon>Viridiplantae</taxon>
        <taxon>Streptophyta</taxon>
        <taxon>Embryophyta</taxon>
        <taxon>Tracheophyta</taxon>
        <taxon>Spermatophyta</taxon>
        <taxon>Magnoliopsida</taxon>
        <taxon>Liliopsida</taxon>
        <taxon>Zingiberales</taxon>
        <taxon>Musaceae</taxon>
        <taxon>Ensete</taxon>
    </lineage>
</organism>
<dbReference type="AlphaFoldDB" id="A0A426ZIG6"/>
<reference evidence="1 2" key="1">
    <citation type="journal article" date="2014" name="Agronomy (Basel)">
        <title>A Draft Genome Sequence for Ensete ventricosum, the Drought-Tolerant Tree Against Hunger.</title>
        <authorList>
            <person name="Harrison J."/>
            <person name="Moore K.A."/>
            <person name="Paszkiewicz K."/>
            <person name="Jones T."/>
            <person name="Grant M."/>
            <person name="Ambacheew D."/>
            <person name="Muzemil S."/>
            <person name="Studholme D.J."/>
        </authorList>
    </citation>
    <scope>NUCLEOTIDE SEQUENCE [LARGE SCALE GENOMIC DNA]</scope>
</reference>
<name>A0A426ZIG6_ENSVE</name>
<evidence type="ECO:0000313" key="1">
    <source>
        <dbReference type="EMBL" id="RRT63772.1"/>
    </source>
</evidence>
<sequence>MKKCNGHKLYIKLCKVKFRSIFHAPSWKFKILAIPNELAHEKSYEHSFIKKCDGHKLYVKSCARSSFGRFLCTIVEI</sequence>